<name>A0ABW8EI73_STRT5</name>
<evidence type="ECO:0000313" key="1">
    <source>
        <dbReference type="EMBL" id="MFJ2822327.1"/>
    </source>
</evidence>
<proteinExistence type="predicted"/>
<dbReference type="EMBL" id="JBIUYY010000005">
    <property type="protein sequence ID" value="MFJ2822327.1"/>
    <property type="molecule type" value="Genomic_DNA"/>
</dbReference>
<protein>
    <recommendedName>
        <fullName evidence="3">DUF2867 domain-containing protein</fullName>
    </recommendedName>
</protein>
<gene>
    <name evidence="1" type="ORF">ACIO7M_14565</name>
</gene>
<evidence type="ECO:0000313" key="2">
    <source>
        <dbReference type="Proteomes" id="UP001617351"/>
    </source>
</evidence>
<accession>A0ABW8EI73</accession>
<evidence type="ECO:0008006" key="3">
    <source>
        <dbReference type="Google" id="ProtNLM"/>
    </source>
</evidence>
<organism evidence="1 2">
    <name type="scientific">Streptomyces toxytricini</name>
    <name type="common">Actinomyces toxytricini</name>
    <dbReference type="NCBI Taxonomy" id="67369"/>
    <lineage>
        <taxon>Bacteria</taxon>
        <taxon>Bacillati</taxon>
        <taxon>Actinomycetota</taxon>
        <taxon>Actinomycetes</taxon>
        <taxon>Kitasatosporales</taxon>
        <taxon>Streptomycetaceae</taxon>
        <taxon>Streptomyces</taxon>
    </lineage>
</organism>
<reference evidence="1 2" key="1">
    <citation type="submission" date="2024-10" db="EMBL/GenBank/DDBJ databases">
        <title>The Natural Products Discovery Center: Release of the First 8490 Sequenced Strains for Exploring Actinobacteria Biosynthetic Diversity.</title>
        <authorList>
            <person name="Kalkreuter E."/>
            <person name="Kautsar S.A."/>
            <person name="Yang D."/>
            <person name="Bader C.D."/>
            <person name="Teijaro C.N."/>
            <person name="Fluegel L."/>
            <person name="Davis C.M."/>
            <person name="Simpson J.R."/>
            <person name="Lauterbach L."/>
            <person name="Steele A.D."/>
            <person name="Gui C."/>
            <person name="Meng S."/>
            <person name="Li G."/>
            <person name="Viehrig K."/>
            <person name="Ye F."/>
            <person name="Su P."/>
            <person name="Kiefer A.F."/>
            <person name="Nichols A."/>
            <person name="Cepeda A.J."/>
            <person name="Yan W."/>
            <person name="Fan B."/>
            <person name="Jiang Y."/>
            <person name="Adhikari A."/>
            <person name="Zheng C.-J."/>
            <person name="Schuster L."/>
            <person name="Cowan T.M."/>
            <person name="Smanski M.J."/>
            <person name="Chevrette M.G."/>
            <person name="De Carvalho L.P.S."/>
            <person name="Shen B."/>
        </authorList>
    </citation>
    <scope>NUCLEOTIDE SEQUENCE [LARGE SCALE GENOMIC DNA]</scope>
    <source>
        <strain evidence="1 2">NPDC087220</strain>
    </source>
</reference>
<dbReference type="Proteomes" id="UP001617351">
    <property type="component" value="Unassembled WGS sequence"/>
</dbReference>
<sequence length="172" mass="18851">MTVDSEAGREAGGAVPAVRQHLVLPDAVRRLSTLAEPDYADLFTLTTAGAAARSPEQWACAVLEDAAGWQGQFVWRRILGLRLQGRPTPGCVAGWEIDGRGDDWIRLEAHSRMITGQLVLRVEEGQASLSTFIRYRKPSGARVWTRLTPLHHKLVPGLLRDGHRILQDAAAA</sequence>
<dbReference type="RefSeq" id="WP_365509178.1">
    <property type="nucleotide sequence ID" value="NZ_JBFANW010000182.1"/>
</dbReference>
<comment type="caution">
    <text evidence="1">The sequence shown here is derived from an EMBL/GenBank/DDBJ whole genome shotgun (WGS) entry which is preliminary data.</text>
</comment>
<keyword evidence="2" id="KW-1185">Reference proteome</keyword>